<proteinExistence type="predicted"/>
<reference evidence="1 2" key="1">
    <citation type="journal article" date="2017" name="Nat. Ecol. Evol.">
        <title>Scallop genome provides insights into evolution of bilaterian karyotype and development.</title>
        <authorList>
            <person name="Wang S."/>
            <person name="Zhang J."/>
            <person name="Jiao W."/>
            <person name="Li J."/>
            <person name="Xun X."/>
            <person name="Sun Y."/>
            <person name="Guo X."/>
            <person name="Huan P."/>
            <person name="Dong B."/>
            <person name="Zhang L."/>
            <person name="Hu X."/>
            <person name="Sun X."/>
            <person name="Wang J."/>
            <person name="Zhao C."/>
            <person name="Wang Y."/>
            <person name="Wang D."/>
            <person name="Huang X."/>
            <person name="Wang R."/>
            <person name="Lv J."/>
            <person name="Li Y."/>
            <person name="Zhang Z."/>
            <person name="Liu B."/>
            <person name="Lu W."/>
            <person name="Hui Y."/>
            <person name="Liang J."/>
            <person name="Zhou Z."/>
            <person name="Hou R."/>
            <person name="Li X."/>
            <person name="Liu Y."/>
            <person name="Li H."/>
            <person name="Ning X."/>
            <person name="Lin Y."/>
            <person name="Zhao L."/>
            <person name="Xing Q."/>
            <person name="Dou J."/>
            <person name="Li Y."/>
            <person name="Mao J."/>
            <person name="Guo H."/>
            <person name="Dou H."/>
            <person name="Li T."/>
            <person name="Mu C."/>
            <person name="Jiang W."/>
            <person name="Fu Q."/>
            <person name="Fu X."/>
            <person name="Miao Y."/>
            <person name="Liu J."/>
            <person name="Yu Q."/>
            <person name="Li R."/>
            <person name="Liao H."/>
            <person name="Li X."/>
            <person name="Kong Y."/>
            <person name="Jiang Z."/>
            <person name="Chourrout D."/>
            <person name="Li R."/>
            <person name="Bao Z."/>
        </authorList>
    </citation>
    <scope>NUCLEOTIDE SEQUENCE [LARGE SCALE GENOMIC DNA]</scope>
    <source>
        <strain evidence="1 2">PY_sf001</strain>
    </source>
</reference>
<organism evidence="1 2">
    <name type="scientific">Mizuhopecten yessoensis</name>
    <name type="common">Japanese scallop</name>
    <name type="synonym">Patinopecten yessoensis</name>
    <dbReference type="NCBI Taxonomy" id="6573"/>
    <lineage>
        <taxon>Eukaryota</taxon>
        <taxon>Metazoa</taxon>
        <taxon>Spiralia</taxon>
        <taxon>Lophotrochozoa</taxon>
        <taxon>Mollusca</taxon>
        <taxon>Bivalvia</taxon>
        <taxon>Autobranchia</taxon>
        <taxon>Pteriomorphia</taxon>
        <taxon>Pectinida</taxon>
        <taxon>Pectinoidea</taxon>
        <taxon>Pectinidae</taxon>
        <taxon>Mizuhopecten</taxon>
    </lineage>
</organism>
<evidence type="ECO:0000313" key="1">
    <source>
        <dbReference type="EMBL" id="OWF56514.1"/>
    </source>
</evidence>
<dbReference type="EMBL" id="NEDP02000179">
    <property type="protein sequence ID" value="OWF56514.1"/>
    <property type="molecule type" value="Genomic_DNA"/>
</dbReference>
<keyword evidence="2" id="KW-1185">Reference proteome</keyword>
<accession>A0A210R6G8</accession>
<gene>
    <name evidence="1" type="ORF">KP79_PYT05332</name>
</gene>
<sequence>MDGERNQRLNITVAETANGPRALCMYYPGPAFVGEMKTIFCEKPLFGQFVRISRDEIVLNSCEIEVYGYPLN</sequence>
<comment type="caution">
    <text evidence="1">The sequence shown here is derived from an EMBL/GenBank/DDBJ whole genome shotgun (WGS) entry which is preliminary data.</text>
</comment>
<dbReference type="OrthoDB" id="6141179at2759"/>
<name>A0A210R6G8_MIZYE</name>
<evidence type="ECO:0000313" key="2">
    <source>
        <dbReference type="Proteomes" id="UP000242188"/>
    </source>
</evidence>
<dbReference type="Proteomes" id="UP000242188">
    <property type="component" value="Unassembled WGS sequence"/>
</dbReference>
<dbReference type="Gene3D" id="2.60.120.260">
    <property type="entry name" value="Galactose-binding domain-like"/>
    <property type="match status" value="1"/>
</dbReference>
<dbReference type="AlphaFoldDB" id="A0A210R6G8"/>
<protein>
    <submittedName>
        <fullName evidence="1">Uncharacterized protein</fullName>
    </submittedName>
</protein>